<dbReference type="GO" id="GO:0046933">
    <property type="term" value="F:proton-transporting ATP synthase activity, rotational mechanism"/>
    <property type="evidence" value="ECO:0007669"/>
    <property type="project" value="InterPro"/>
</dbReference>
<evidence type="ECO:0000256" key="7">
    <source>
        <dbReference type="ARBA" id="ARBA00023136"/>
    </source>
</evidence>
<evidence type="ECO:0000256" key="1">
    <source>
        <dbReference type="ARBA" id="ARBA00004521"/>
    </source>
</evidence>
<dbReference type="Pfam" id="PF05739">
    <property type="entry name" value="SNARE"/>
    <property type="match status" value="1"/>
</dbReference>
<dbReference type="GO" id="GO:0000149">
    <property type="term" value="F:SNARE binding"/>
    <property type="evidence" value="ECO:0007669"/>
    <property type="project" value="TreeGrafter"/>
</dbReference>
<dbReference type="GO" id="GO:0005484">
    <property type="term" value="F:SNAP receptor activity"/>
    <property type="evidence" value="ECO:0007669"/>
    <property type="project" value="InterPro"/>
</dbReference>
<dbReference type="FunFam" id="1.20.5.110:FF:000008">
    <property type="entry name" value="Syntaxin 132"/>
    <property type="match status" value="1"/>
</dbReference>
<keyword evidence="3" id="KW-0813">Transport</keyword>
<feature type="transmembrane region" description="Helical" evidence="9">
    <location>
        <begin position="285"/>
        <end position="305"/>
    </location>
</feature>
<dbReference type="Pfam" id="PF00804">
    <property type="entry name" value="Syntaxin"/>
    <property type="match status" value="1"/>
</dbReference>
<dbReference type="Gene3D" id="1.20.5.110">
    <property type="match status" value="1"/>
</dbReference>
<dbReference type="STRING" id="40149.A0A0E0D6A3"/>
<dbReference type="PROSITE" id="PS00914">
    <property type="entry name" value="SYNTAXIN"/>
    <property type="match status" value="1"/>
</dbReference>
<evidence type="ECO:0000256" key="2">
    <source>
        <dbReference type="ARBA" id="ARBA00009063"/>
    </source>
</evidence>
<reference evidence="11" key="1">
    <citation type="submission" date="2015-04" db="UniProtKB">
        <authorList>
            <consortium name="EnsemblPlants"/>
        </authorList>
    </citation>
    <scope>IDENTIFICATION</scope>
</reference>
<keyword evidence="8" id="KW-0066">ATP synthesis</keyword>
<dbReference type="GO" id="GO:0048278">
    <property type="term" value="P:vesicle docking"/>
    <property type="evidence" value="ECO:0007669"/>
    <property type="project" value="TreeGrafter"/>
</dbReference>
<dbReference type="GO" id="GO:0006906">
    <property type="term" value="P:vesicle fusion"/>
    <property type="evidence" value="ECO:0007669"/>
    <property type="project" value="TreeGrafter"/>
</dbReference>
<dbReference type="eggNOG" id="KOG0810">
    <property type="taxonomic scope" value="Eukaryota"/>
</dbReference>
<keyword evidence="5" id="KW-0653">Protein transport</keyword>
<keyword evidence="9" id="KW-1133">Transmembrane helix</keyword>
<dbReference type="InterPro" id="IPR006012">
    <property type="entry name" value="Syntaxin/epimorphin_CS"/>
</dbReference>
<dbReference type="Proteomes" id="UP000008021">
    <property type="component" value="Chromosome 3"/>
</dbReference>
<dbReference type="CDD" id="cd00179">
    <property type="entry name" value="SynN"/>
    <property type="match status" value="1"/>
</dbReference>
<dbReference type="GO" id="GO:0006886">
    <property type="term" value="P:intracellular protein transport"/>
    <property type="evidence" value="ECO:0007669"/>
    <property type="project" value="InterPro"/>
</dbReference>
<dbReference type="Gene3D" id="1.20.58.70">
    <property type="match status" value="1"/>
</dbReference>
<dbReference type="PANTHER" id="PTHR19957:SF251">
    <property type="entry name" value="SYNTAXIN-RELATED PROTEIN KNOLLE"/>
    <property type="match status" value="1"/>
</dbReference>
<name>A0A0E0D6A3_9ORYZ</name>
<evidence type="ECO:0000256" key="3">
    <source>
        <dbReference type="ARBA" id="ARBA00022448"/>
    </source>
</evidence>
<comment type="subcellular location">
    <subcellularLocation>
        <location evidence="1">Cell membrane</location>
        <topology evidence="1">Single-pass type IV membrane protein</topology>
    </subcellularLocation>
</comment>
<evidence type="ECO:0000256" key="8">
    <source>
        <dbReference type="ARBA" id="ARBA00023310"/>
    </source>
</evidence>
<evidence type="ECO:0000256" key="6">
    <source>
        <dbReference type="ARBA" id="ARBA00023065"/>
    </source>
</evidence>
<dbReference type="FunFam" id="1.20.58.70:FF:000003">
    <property type="entry name" value="Qa-SNARE, Sso1/Syntaxin1-type, SYP12A-group"/>
    <property type="match status" value="1"/>
</dbReference>
<dbReference type="HOGENOM" id="CLU_530382_0_0_1"/>
<comment type="similarity">
    <text evidence="2">Belongs to the syntaxin family.</text>
</comment>
<dbReference type="InterPro" id="IPR045242">
    <property type="entry name" value="Syntaxin"/>
</dbReference>
<evidence type="ECO:0000256" key="9">
    <source>
        <dbReference type="SAM" id="Phobius"/>
    </source>
</evidence>
<dbReference type="GO" id="GO:0006887">
    <property type="term" value="P:exocytosis"/>
    <property type="evidence" value="ECO:0007669"/>
    <property type="project" value="TreeGrafter"/>
</dbReference>
<keyword evidence="9" id="KW-0812">Transmembrane</keyword>
<dbReference type="InterPro" id="IPR006011">
    <property type="entry name" value="Syntaxin_N"/>
</dbReference>
<proteinExistence type="inferred from homology"/>
<dbReference type="GO" id="GO:0005886">
    <property type="term" value="C:plasma membrane"/>
    <property type="evidence" value="ECO:0007669"/>
    <property type="project" value="UniProtKB-SubCell"/>
</dbReference>
<keyword evidence="6" id="KW-0406">Ion transport</keyword>
<dbReference type="AlphaFoldDB" id="A0A0E0D6A3"/>
<dbReference type="InterPro" id="IPR010989">
    <property type="entry name" value="SNARE"/>
</dbReference>
<dbReference type="EnsemblPlants" id="OMERI03G29930.1">
    <property type="protein sequence ID" value="OMERI03G29930.1"/>
    <property type="gene ID" value="OMERI03G29930"/>
</dbReference>
<dbReference type="GO" id="GO:0012505">
    <property type="term" value="C:endomembrane system"/>
    <property type="evidence" value="ECO:0007669"/>
    <property type="project" value="TreeGrafter"/>
</dbReference>
<dbReference type="SUPFAM" id="SSF47661">
    <property type="entry name" value="t-snare proteins"/>
    <property type="match status" value="1"/>
</dbReference>
<dbReference type="SMART" id="SM00397">
    <property type="entry name" value="t_SNARE"/>
    <property type="match status" value="1"/>
</dbReference>
<dbReference type="PROSITE" id="PS50192">
    <property type="entry name" value="T_SNARE"/>
    <property type="match status" value="1"/>
</dbReference>
<dbReference type="Gramene" id="OMERI03G29930.1">
    <property type="protein sequence ID" value="OMERI03G29930.1"/>
    <property type="gene ID" value="OMERI03G29930"/>
</dbReference>
<organism evidence="11">
    <name type="scientific">Oryza meridionalis</name>
    <dbReference type="NCBI Taxonomy" id="40149"/>
    <lineage>
        <taxon>Eukaryota</taxon>
        <taxon>Viridiplantae</taxon>
        <taxon>Streptophyta</taxon>
        <taxon>Embryophyta</taxon>
        <taxon>Tracheophyta</taxon>
        <taxon>Spermatophyta</taxon>
        <taxon>Magnoliopsida</taxon>
        <taxon>Liliopsida</taxon>
        <taxon>Poales</taxon>
        <taxon>Poaceae</taxon>
        <taxon>BOP clade</taxon>
        <taxon>Oryzoideae</taxon>
        <taxon>Oryzeae</taxon>
        <taxon>Oryzinae</taxon>
        <taxon>Oryza</taxon>
    </lineage>
</organism>
<feature type="domain" description="T-SNARE coiled-coil homology" evidence="10">
    <location>
        <begin position="213"/>
        <end position="275"/>
    </location>
</feature>
<dbReference type="InterPro" id="IPR000727">
    <property type="entry name" value="T_SNARE_dom"/>
</dbReference>
<protein>
    <recommendedName>
        <fullName evidence="10">t-SNARE coiled-coil homology domain-containing protein</fullName>
    </recommendedName>
</protein>
<evidence type="ECO:0000313" key="11">
    <source>
        <dbReference type="EnsemblPlants" id="OMERI03G29930.1"/>
    </source>
</evidence>
<keyword evidence="4" id="KW-0375">Hydrogen ion transport</keyword>
<sequence>MNDLMTKSFMSYVDLKKAAMKDLEAGGDGVELPEVGVTDERLKGFFQETEAVEEEMAAIRDALARLNAANEEGKSLHQPDALRALRGRVNADIIAVLRRARDIRARLEAMDRANAAQRRLSAGCREGTPLDRTRTALTAALRKKLKDLMLDFQALRQRIMSEYKDTVERRYYTLTGEVPEEEVIERIISEGRSEELLCAAVAEHGKGAVLATVHEIQDRHDAAREVERSLLELHQVFLDMAVVVESQGEQLDDIERHVNSATTYVQGGNKELRKAREHQRSSRKWLCIGIIILLLLVLLVIVPIATSFKRSAMNILNQPINPGGHPAFPAARETGQLMPASVRFDGLSTQPSTAAAVGRAHAGQSPRWQAQTLRRPSSYVGVEHDEPADAAAAALAPFQPLTLDFLRSLLDRNAAVAADQGDGADVAPPPPPPLHALRVVVSSAVELDARQTELIARKMRRITGFASLTIENVVDPSLIAGFVVCYGPGESHVIDLSVKGKLAMLKNRVDSFDQSIAHPHQ</sequence>
<dbReference type="CDD" id="cd15848">
    <property type="entry name" value="SNARE_syntaxin1-like"/>
    <property type="match status" value="1"/>
</dbReference>
<accession>A0A0E0D6A3</accession>
<evidence type="ECO:0000313" key="12">
    <source>
        <dbReference type="Proteomes" id="UP000008021"/>
    </source>
</evidence>
<evidence type="ECO:0000256" key="4">
    <source>
        <dbReference type="ARBA" id="ARBA00022781"/>
    </source>
</evidence>
<reference evidence="11" key="2">
    <citation type="submission" date="2018-05" db="EMBL/GenBank/DDBJ databases">
        <title>OmerRS3 (Oryza meridionalis Reference Sequence Version 3).</title>
        <authorList>
            <person name="Zhang J."/>
            <person name="Kudrna D."/>
            <person name="Lee S."/>
            <person name="Talag J."/>
            <person name="Welchert J."/>
            <person name="Wing R.A."/>
        </authorList>
    </citation>
    <scope>NUCLEOTIDE SEQUENCE [LARGE SCALE GENOMIC DNA]</scope>
    <source>
        <strain evidence="11">cv. OR44</strain>
    </source>
</reference>
<keyword evidence="7 9" id="KW-0472">Membrane</keyword>
<dbReference type="SMART" id="SM00503">
    <property type="entry name" value="SynN"/>
    <property type="match status" value="1"/>
</dbReference>
<evidence type="ECO:0000256" key="5">
    <source>
        <dbReference type="ARBA" id="ARBA00022927"/>
    </source>
</evidence>
<dbReference type="PANTHER" id="PTHR19957">
    <property type="entry name" value="SYNTAXIN"/>
    <property type="match status" value="1"/>
</dbReference>
<evidence type="ECO:0000259" key="10">
    <source>
        <dbReference type="PROSITE" id="PS50192"/>
    </source>
</evidence>
<dbReference type="InterPro" id="IPR000711">
    <property type="entry name" value="ATPase_OSCP/dsu"/>
</dbReference>
<dbReference type="Pfam" id="PF00213">
    <property type="entry name" value="OSCP"/>
    <property type="match status" value="1"/>
</dbReference>
<keyword evidence="12" id="KW-1185">Reference proteome</keyword>
<dbReference type="GO" id="GO:0031201">
    <property type="term" value="C:SNARE complex"/>
    <property type="evidence" value="ECO:0007669"/>
    <property type="project" value="TreeGrafter"/>
</dbReference>